<dbReference type="GeneID" id="49202182"/>
<dbReference type="InterPro" id="IPR029000">
    <property type="entry name" value="Cyclophilin-like_dom_sf"/>
</dbReference>
<organism evidence="5 6">
    <name type="scientific">Parabacteroides merdae</name>
    <dbReference type="NCBI Taxonomy" id="46503"/>
    <lineage>
        <taxon>Bacteria</taxon>
        <taxon>Pseudomonadati</taxon>
        <taxon>Bacteroidota</taxon>
        <taxon>Bacteroidia</taxon>
        <taxon>Bacteroidales</taxon>
        <taxon>Tannerellaceae</taxon>
        <taxon>Parabacteroides</taxon>
    </lineage>
</organism>
<dbReference type="SUPFAM" id="SSF50891">
    <property type="entry name" value="Cyclophilin-like"/>
    <property type="match status" value="1"/>
</dbReference>
<keyword evidence="2" id="KW-0732">Signal</keyword>
<dbReference type="RefSeq" id="WP_005641721.1">
    <property type="nucleotide sequence ID" value="NZ_BAABYG010000001.1"/>
</dbReference>
<dbReference type="GO" id="GO:0010181">
    <property type="term" value="F:FMN binding"/>
    <property type="evidence" value="ECO:0007669"/>
    <property type="project" value="InterPro"/>
</dbReference>
<dbReference type="Proteomes" id="UP000448908">
    <property type="component" value="Unassembled WGS sequence"/>
</dbReference>
<evidence type="ECO:0000313" key="4">
    <source>
        <dbReference type="EMBL" id="GKH71868.1"/>
    </source>
</evidence>
<sequence length="352" mass="38250">MKKILLIPFLLFAALSMAACGGDSDEPFTSEQPEQPENPGGGDDSDDNPDTPAPGGNGRYLVLYASRTNNTERVAQLIQTTLDCDILEVEPETAYDNDYNAMLERSQEELAAIRQGNYPPIKTSLENFDDYDIVFVGYPIWYSSMATSMQTFLHEHAAKLAGKRIALFATSGSSGISTSVSEARSLCPEATVIDRTLLLTSSGLSQMATRVPAWLEEIGAGREESDKPDTPDETSLKVNITVGDRTITATMEDNAAGRDFLSRLPLEVTLNDYNNTTEKIFYPGPALTTEGVTRGCAPTPGDITIYVPWGNVAIFCKSWSHSNDLIKIGRIDGDGIEALNIGGDIAVKFERQ</sequence>
<evidence type="ECO:0000256" key="2">
    <source>
        <dbReference type="SAM" id="SignalP"/>
    </source>
</evidence>
<gene>
    <name evidence="4" type="ORF">CE91St3_17310</name>
    <name evidence="5" type="ORF">GMD92_19920</name>
</gene>
<dbReference type="Pfam" id="PF18050">
    <property type="entry name" value="Cyclophil_like2"/>
    <property type="match status" value="1"/>
</dbReference>
<feature type="region of interest" description="Disordered" evidence="1">
    <location>
        <begin position="23"/>
        <end position="58"/>
    </location>
</feature>
<dbReference type="PROSITE" id="PS50902">
    <property type="entry name" value="FLAVODOXIN_LIKE"/>
    <property type="match status" value="1"/>
</dbReference>
<evidence type="ECO:0000259" key="3">
    <source>
        <dbReference type="PROSITE" id="PS50902"/>
    </source>
</evidence>
<dbReference type="EMBL" id="WNDA01000052">
    <property type="protein sequence ID" value="MTU71254.1"/>
    <property type="molecule type" value="Genomic_DNA"/>
</dbReference>
<dbReference type="Gene3D" id="2.40.100.20">
    <property type="match status" value="1"/>
</dbReference>
<accession>A0AA44APM7</accession>
<feature type="chain" id="PRO_5041203361" description="Flavodoxin-like domain-containing protein" evidence="2">
    <location>
        <begin position="19"/>
        <end position="352"/>
    </location>
</feature>
<proteinExistence type="predicted"/>
<dbReference type="Gene3D" id="3.40.50.360">
    <property type="match status" value="1"/>
</dbReference>
<dbReference type="InterPro" id="IPR008254">
    <property type="entry name" value="Flavodoxin/NO_synth"/>
</dbReference>
<dbReference type="InterPro" id="IPR041183">
    <property type="entry name" value="Cyclophilin-like"/>
</dbReference>
<dbReference type="Pfam" id="PF12682">
    <property type="entry name" value="Flavodoxin_4"/>
    <property type="match status" value="1"/>
</dbReference>
<dbReference type="PANTHER" id="PTHR39201:SF1">
    <property type="entry name" value="FLAVODOXIN-LIKE DOMAIN-CONTAINING PROTEIN"/>
    <property type="match status" value="1"/>
</dbReference>
<dbReference type="PROSITE" id="PS51257">
    <property type="entry name" value="PROKAR_LIPOPROTEIN"/>
    <property type="match status" value="1"/>
</dbReference>
<dbReference type="SUPFAM" id="SSF52218">
    <property type="entry name" value="Flavoproteins"/>
    <property type="match status" value="1"/>
</dbReference>
<dbReference type="PANTHER" id="PTHR39201">
    <property type="entry name" value="EXPORTED PROTEIN-RELATED"/>
    <property type="match status" value="1"/>
</dbReference>
<dbReference type="InterPro" id="IPR029039">
    <property type="entry name" value="Flavoprotein-like_sf"/>
</dbReference>
<feature type="domain" description="Flavodoxin-like" evidence="3">
    <location>
        <begin position="60"/>
        <end position="243"/>
    </location>
</feature>
<comment type="caution">
    <text evidence="5">The sequence shown here is derived from an EMBL/GenBank/DDBJ whole genome shotgun (WGS) entry which is preliminary data.</text>
</comment>
<protein>
    <recommendedName>
        <fullName evidence="3">Flavodoxin-like domain-containing protein</fullName>
    </recommendedName>
</protein>
<reference evidence="5 6" key="1">
    <citation type="journal article" date="2019" name="Nat. Med.">
        <title>A library of human gut bacterial isolates paired with longitudinal multiomics data enables mechanistic microbiome research.</title>
        <authorList>
            <person name="Poyet M."/>
            <person name="Groussin M."/>
            <person name="Gibbons S.M."/>
            <person name="Avila-Pacheco J."/>
            <person name="Jiang X."/>
            <person name="Kearney S.M."/>
            <person name="Perrotta A.R."/>
            <person name="Berdy B."/>
            <person name="Zhao S."/>
            <person name="Lieberman T.D."/>
            <person name="Swanson P.K."/>
            <person name="Smith M."/>
            <person name="Roesemann S."/>
            <person name="Alexander J.E."/>
            <person name="Rich S.A."/>
            <person name="Livny J."/>
            <person name="Vlamakis H."/>
            <person name="Clish C."/>
            <person name="Bullock K."/>
            <person name="Deik A."/>
            <person name="Scott J."/>
            <person name="Pierce K.A."/>
            <person name="Xavier R.J."/>
            <person name="Alm E.J."/>
        </authorList>
    </citation>
    <scope>NUCLEOTIDE SEQUENCE [LARGE SCALE GENOMIC DNA]</scope>
    <source>
        <strain evidence="5 6">BIOML-A16</strain>
    </source>
</reference>
<evidence type="ECO:0000313" key="5">
    <source>
        <dbReference type="EMBL" id="MTU71254.1"/>
    </source>
</evidence>
<evidence type="ECO:0000256" key="1">
    <source>
        <dbReference type="SAM" id="MobiDB-lite"/>
    </source>
</evidence>
<reference evidence="4" key="2">
    <citation type="submission" date="2022-01" db="EMBL/GenBank/DDBJ databases">
        <title>Novel bile acid biosynthetic pathways are enriched in the microbiome of centenarians.</title>
        <authorList>
            <person name="Sato Y."/>
            <person name="Atarashi K."/>
            <person name="Plichta R.D."/>
            <person name="Arai Y."/>
            <person name="Sasajima S."/>
            <person name="Kearney M.S."/>
            <person name="Suda W."/>
            <person name="Takeshita K."/>
            <person name="Sasaki T."/>
            <person name="Okamoto S."/>
            <person name="Skelly N.A."/>
            <person name="Okamura Y."/>
            <person name="Vlamakis H."/>
            <person name="Li Y."/>
            <person name="Tanoue T."/>
            <person name="Takei H."/>
            <person name="Nittono H."/>
            <person name="Narushima S."/>
            <person name="Irie J."/>
            <person name="Itoh H."/>
            <person name="Moriya K."/>
            <person name="Sugiura Y."/>
            <person name="Suematsu M."/>
            <person name="Moritoki N."/>
            <person name="Shibata S."/>
            <person name="Littman R.D."/>
            <person name="Fischbach A.M."/>
            <person name="Uwamino Y."/>
            <person name="Inoue T."/>
            <person name="Honda A."/>
            <person name="Hattori M."/>
            <person name="Murai T."/>
            <person name="Xavier J.R."/>
            <person name="Hirose N."/>
            <person name="Honda K."/>
        </authorList>
    </citation>
    <scope>NUCLEOTIDE SEQUENCE</scope>
    <source>
        <strain evidence="4">CE91-St3</strain>
    </source>
</reference>
<dbReference type="AlphaFoldDB" id="A0AA44APM7"/>
<feature type="signal peptide" evidence="2">
    <location>
        <begin position="1"/>
        <end position="18"/>
    </location>
</feature>
<evidence type="ECO:0000313" key="6">
    <source>
        <dbReference type="Proteomes" id="UP000448908"/>
    </source>
</evidence>
<name>A0AA44APM7_9BACT</name>
<dbReference type="Proteomes" id="UP001055114">
    <property type="component" value="Unassembled WGS sequence"/>
</dbReference>
<dbReference type="EMBL" id="BQNZ01000001">
    <property type="protein sequence ID" value="GKH71868.1"/>
    <property type="molecule type" value="Genomic_DNA"/>
</dbReference>